<evidence type="ECO:0000313" key="2">
    <source>
        <dbReference type="Proteomes" id="UP000823388"/>
    </source>
</evidence>
<organism evidence="1 2">
    <name type="scientific">Panicum virgatum</name>
    <name type="common">Blackwell switchgrass</name>
    <dbReference type="NCBI Taxonomy" id="38727"/>
    <lineage>
        <taxon>Eukaryota</taxon>
        <taxon>Viridiplantae</taxon>
        <taxon>Streptophyta</taxon>
        <taxon>Embryophyta</taxon>
        <taxon>Tracheophyta</taxon>
        <taxon>Spermatophyta</taxon>
        <taxon>Magnoliopsida</taxon>
        <taxon>Liliopsida</taxon>
        <taxon>Poales</taxon>
        <taxon>Poaceae</taxon>
        <taxon>PACMAD clade</taxon>
        <taxon>Panicoideae</taxon>
        <taxon>Panicodae</taxon>
        <taxon>Paniceae</taxon>
        <taxon>Panicinae</taxon>
        <taxon>Panicum</taxon>
        <taxon>Panicum sect. Hiantes</taxon>
    </lineage>
</organism>
<reference evidence="1" key="1">
    <citation type="submission" date="2020-05" db="EMBL/GenBank/DDBJ databases">
        <title>WGS assembly of Panicum virgatum.</title>
        <authorList>
            <person name="Lovell J.T."/>
            <person name="Jenkins J."/>
            <person name="Shu S."/>
            <person name="Juenger T.E."/>
            <person name="Schmutz J."/>
        </authorList>
    </citation>
    <scope>NUCLEOTIDE SEQUENCE</scope>
    <source>
        <strain evidence="1">AP13</strain>
    </source>
</reference>
<dbReference type="Proteomes" id="UP000823388">
    <property type="component" value="Chromosome 5K"/>
</dbReference>
<evidence type="ECO:0000313" key="1">
    <source>
        <dbReference type="EMBL" id="KAG2599533.1"/>
    </source>
</evidence>
<proteinExistence type="predicted"/>
<dbReference type="AlphaFoldDB" id="A0A8T0SRD8"/>
<sequence>ISIDIRRLGRSAARVATVVVRAEGSVVRQEMWNMIRAEQRAFGRAEFDLDGEIPGLGGHLYCKTYLFEEDEHTHAPPPCWVQKRTK</sequence>
<gene>
    <name evidence="1" type="ORF">PVAP13_5KG428807</name>
</gene>
<feature type="non-terminal residue" evidence="1">
    <location>
        <position position="1"/>
    </location>
</feature>
<dbReference type="EMBL" id="CM029045">
    <property type="protein sequence ID" value="KAG2599533.1"/>
    <property type="molecule type" value="Genomic_DNA"/>
</dbReference>
<keyword evidence="2" id="KW-1185">Reference proteome</keyword>
<protein>
    <submittedName>
        <fullName evidence="1">Uncharacterized protein</fullName>
    </submittedName>
</protein>
<comment type="caution">
    <text evidence="1">The sequence shown here is derived from an EMBL/GenBank/DDBJ whole genome shotgun (WGS) entry which is preliminary data.</text>
</comment>
<name>A0A8T0SRD8_PANVG</name>
<accession>A0A8T0SRD8</accession>